<organism evidence="9">
    <name type="scientific">mine drainage metagenome</name>
    <dbReference type="NCBI Taxonomy" id="410659"/>
    <lineage>
        <taxon>unclassified sequences</taxon>
        <taxon>metagenomes</taxon>
        <taxon>ecological metagenomes</taxon>
    </lineage>
</organism>
<dbReference type="InterPro" id="IPR051050">
    <property type="entry name" value="Lipid_II_flippase_MurJ/MviN"/>
</dbReference>
<dbReference type="PRINTS" id="PR01806">
    <property type="entry name" value="VIRFACTRMVIN"/>
</dbReference>
<name>A0A1J5SCD9_9ZZZZ</name>
<reference evidence="9" key="1">
    <citation type="submission" date="2016-10" db="EMBL/GenBank/DDBJ databases">
        <title>Sequence of Gallionella enrichment culture.</title>
        <authorList>
            <person name="Poehlein A."/>
            <person name="Muehling M."/>
            <person name="Daniel R."/>
        </authorList>
    </citation>
    <scope>NUCLEOTIDE SEQUENCE</scope>
</reference>
<dbReference type="AlphaFoldDB" id="A0A1J5SCD9"/>
<dbReference type="GO" id="GO:0005886">
    <property type="term" value="C:plasma membrane"/>
    <property type="evidence" value="ECO:0007669"/>
    <property type="project" value="UniProtKB-SubCell"/>
</dbReference>
<protein>
    <submittedName>
        <fullName evidence="9">Putative peptidoglycan biosynthesis protein MurJ</fullName>
    </submittedName>
</protein>
<comment type="caution">
    <text evidence="9">The sequence shown here is derived from an EMBL/GenBank/DDBJ whole genome shotgun (WGS) entry which is preliminary data.</text>
</comment>
<feature type="transmembrane region" description="Helical" evidence="8">
    <location>
        <begin position="407"/>
        <end position="428"/>
    </location>
</feature>
<evidence type="ECO:0000256" key="3">
    <source>
        <dbReference type="ARBA" id="ARBA00022692"/>
    </source>
</evidence>
<keyword evidence="4" id="KW-0133">Cell shape</keyword>
<feature type="transmembrane region" description="Helical" evidence="8">
    <location>
        <begin position="349"/>
        <end position="370"/>
    </location>
</feature>
<dbReference type="Pfam" id="PF03023">
    <property type="entry name" value="MurJ"/>
    <property type="match status" value="1"/>
</dbReference>
<feature type="transmembrane region" description="Helical" evidence="8">
    <location>
        <begin position="478"/>
        <end position="504"/>
    </location>
</feature>
<keyword evidence="3 8" id="KW-0812">Transmembrane</keyword>
<accession>A0A1J5SCD9</accession>
<comment type="subcellular location">
    <subcellularLocation>
        <location evidence="1">Cell membrane</location>
        <topology evidence="1">Multi-pass membrane protein</topology>
    </subcellularLocation>
</comment>
<feature type="transmembrane region" description="Helical" evidence="8">
    <location>
        <begin position="157"/>
        <end position="179"/>
    </location>
</feature>
<dbReference type="PANTHER" id="PTHR47019">
    <property type="entry name" value="LIPID II FLIPPASE MURJ"/>
    <property type="match status" value="1"/>
</dbReference>
<evidence type="ECO:0000256" key="8">
    <source>
        <dbReference type="SAM" id="Phobius"/>
    </source>
</evidence>
<feature type="transmembrane region" description="Helical" evidence="8">
    <location>
        <begin position="130"/>
        <end position="150"/>
    </location>
</feature>
<dbReference type="GO" id="GO:0009252">
    <property type="term" value="P:peptidoglycan biosynthetic process"/>
    <property type="evidence" value="ECO:0007669"/>
    <property type="project" value="UniProtKB-KW"/>
</dbReference>
<proteinExistence type="inferred from homology"/>
<sequence>MNLTRAIATIGGWTLLSRLTGLLREVLIARYLGAGMVSDAFFVAFRFPNLFRSLFAEGAFNPAFVPLFAGRLEEEGADSARQFAEHCYAVLIAILLGFVAVMEMIMPWAMPLLAPGFDDLPGKMALAVELSRITFPYLLFISMVSLQSGVLNAMGRFAAAAAAPVLLNVVSIGALVALVPYTPTAGHAMAWGVFASGVAQFLWLVRAVRRADMRLRLVWPRLSPDVVLMLKRVVPGAVGAGVYQINLTVNTMIASLVANGAVSYLNYAERVNQLPLGVVGVAIGTALLPLLSRQLRAGETEAALASQNRAMEMGLLLTLPAAAGLMTLAHPIITVLFQRGSFTAADSLAVGHVLMVLAAGLPAYVLVKVLTPGFFAREDTRTPVRVAALCMAINVGLNLALMMPLGYVGMALSTALAAWFNVAALMWVLHRRGFFIIDARLKARLPRILLACVLMAAALWAARQGLTPWLARPYWRMLALALLMAVGMGSYGAAAFLCGATHVADLKALLRRRRAA</sequence>
<dbReference type="GO" id="GO:0008360">
    <property type="term" value="P:regulation of cell shape"/>
    <property type="evidence" value="ECO:0007669"/>
    <property type="project" value="UniProtKB-KW"/>
</dbReference>
<keyword evidence="7 8" id="KW-0472">Membrane</keyword>
<evidence type="ECO:0000313" key="9">
    <source>
        <dbReference type="EMBL" id="OIR06161.1"/>
    </source>
</evidence>
<evidence type="ECO:0000256" key="4">
    <source>
        <dbReference type="ARBA" id="ARBA00022960"/>
    </source>
</evidence>
<evidence type="ECO:0000256" key="5">
    <source>
        <dbReference type="ARBA" id="ARBA00022984"/>
    </source>
</evidence>
<dbReference type="EMBL" id="MLJW01000045">
    <property type="protein sequence ID" value="OIR06161.1"/>
    <property type="molecule type" value="Genomic_DNA"/>
</dbReference>
<dbReference type="PANTHER" id="PTHR47019:SF1">
    <property type="entry name" value="LIPID II FLIPPASE MURJ"/>
    <property type="match status" value="1"/>
</dbReference>
<dbReference type="PIRSF" id="PIRSF002869">
    <property type="entry name" value="MviN"/>
    <property type="match status" value="1"/>
</dbReference>
<evidence type="ECO:0000256" key="6">
    <source>
        <dbReference type="ARBA" id="ARBA00022989"/>
    </source>
</evidence>
<feature type="transmembrane region" description="Helical" evidence="8">
    <location>
        <begin position="274"/>
        <end position="292"/>
    </location>
</feature>
<dbReference type="NCBIfam" id="TIGR01695">
    <property type="entry name" value="murJ_mviN"/>
    <property type="match status" value="1"/>
</dbReference>
<feature type="transmembrane region" description="Helical" evidence="8">
    <location>
        <begin position="185"/>
        <end position="205"/>
    </location>
</feature>
<dbReference type="HAMAP" id="MF_02078">
    <property type="entry name" value="MurJ_MviN"/>
    <property type="match status" value="1"/>
</dbReference>
<dbReference type="GO" id="GO:0034204">
    <property type="term" value="P:lipid translocation"/>
    <property type="evidence" value="ECO:0007669"/>
    <property type="project" value="TreeGrafter"/>
</dbReference>
<feature type="transmembrane region" description="Helical" evidence="8">
    <location>
        <begin position="88"/>
        <end position="110"/>
    </location>
</feature>
<keyword evidence="2" id="KW-1003">Cell membrane</keyword>
<evidence type="ECO:0000256" key="2">
    <source>
        <dbReference type="ARBA" id="ARBA00022475"/>
    </source>
</evidence>
<keyword evidence="6 8" id="KW-1133">Transmembrane helix</keyword>
<dbReference type="CDD" id="cd13123">
    <property type="entry name" value="MATE_MurJ_like"/>
    <property type="match status" value="1"/>
</dbReference>
<dbReference type="GO" id="GO:0015648">
    <property type="term" value="F:lipid-linked peptidoglycan transporter activity"/>
    <property type="evidence" value="ECO:0007669"/>
    <property type="project" value="TreeGrafter"/>
</dbReference>
<feature type="transmembrane region" description="Helical" evidence="8">
    <location>
        <begin position="382"/>
        <end position="401"/>
    </location>
</feature>
<feature type="transmembrane region" description="Helical" evidence="8">
    <location>
        <begin position="448"/>
        <end position="466"/>
    </location>
</feature>
<feature type="transmembrane region" description="Helical" evidence="8">
    <location>
        <begin position="313"/>
        <end position="337"/>
    </location>
</feature>
<evidence type="ECO:0000256" key="1">
    <source>
        <dbReference type="ARBA" id="ARBA00004651"/>
    </source>
</evidence>
<dbReference type="InterPro" id="IPR004268">
    <property type="entry name" value="MurJ"/>
</dbReference>
<evidence type="ECO:0000256" key="7">
    <source>
        <dbReference type="ARBA" id="ARBA00023136"/>
    </source>
</evidence>
<keyword evidence="5" id="KW-0573">Peptidoglycan synthesis</keyword>
<gene>
    <name evidence="9" type="primary">murJ_6</name>
    <name evidence="9" type="ORF">GALL_116330</name>
</gene>